<keyword evidence="4" id="KW-1185">Reference proteome</keyword>
<sequence>MTDALPSAGVSDARSRPSSQTAHASRRPSTTAIRRHRRTSEQRIDGMVDAARVAQRLAVFMRAGLSPRAAWHHLGDSPLPRAVSARLQHPGDIGAAIDDTVASMDDESPEAVAASAIAVCWAVASQAGAPLAPALSAIADGLRDAAATERDIDVALAGPKATAKLVTLLPLAGIGFGAALGFDTIGVLLGTPVGLVSALSGVVLMMLGRRWSNRLVERAQPASTLPGLAHELVAIALSGGAAPARAFDTVSAEARRRGIHLEGLDSVSEVLELSARAGAPAALLLRGDATERRLDRRAESQRQAATLAVRLMLPMGICVLPAFMLLGVVPMVITVVGTTMGAGGVGA</sequence>
<reference evidence="3 4" key="1">
    <citation type="submission" date="2023-04" db="EMBL/GenBank/DDBJ databases">
        <title>Klugiella caeni sp. nov. isolated from the sludge of biochemical tank.</title>
        <authorList>
            <person name="Geng K."/>
        </authorList>
    </citation>
    <scope>NUCLEOTIDE SEQUENCE [LARGE SCALE GENOMIC DNA]</scope>
    <source>
        <strain evidence="3 4">YN-L-19</strain>
    </source>
</reference>
<evidence type="ECO:0000313" key="3">
    <source>
        <dbReference type="EMBL" id="MDI2099260.1"/>
    </source>
</evidence>
<keyword evidence="2" id="KW-0812">Transmembrane</keyword>
<feature type="compositionally biased region" description="Polar residues" evidence="1">
    <location>
        <begin position="16"/>
        <end position="32"/>
    </location>
</feature>
<name>A0AAW6T601_9MICO</name>
<feature type="transmembrane region" description="Helical" evidence="2">
    <location>
        <begin position="165"/>
        <end position="182"/>
    </location>
</feature>
<keyword evidence="2" id="KW-0472">Membrane</keyword>
<proteinExistence type="predicted"/>
<gene>
    <name evidence="3" type="ORF">QF206_09835</name>
</gene>
<dbReference type="PANTHER" id="PTHR35007:SF4">
    <property type="entry name" value="CONSERVED TRANSMEMBRANE PROTEIN-RELATED"/>
    <property type="match status" value="1"/>
</dbReference>
<feature type="transmembrane region" description="Helical" evidence="2">
    <location>
        <begin position="188"/>
        <end position="208"/>
    </location>
</feature>
<dbReference type="RefSeq" id="WP_281489053.1">
    <property type="nucleotide sequence ID" value="NZ_JASATX010000004.1"/>
</dbReference>
<dbReference type="Proteomes" id="UP001321506">
    <property type="component" value="Unassembled WGS sequence"/>
</dbReference>
<organism evidence="3 4">
    <name type="scientific">Ruicaihuangia caeni</name>
    <dbReference type="NCBI Taxonomy" id="3042517"/>
    <lineage>
        <taxon>Bacteria</taxon>
        <taxon>Bacillati</taxon>
        <taxon>Actinomycetota</taxon>
        <taxon>Actinomycetes</taxon>
        <taxon>Micrococcales</taxon>
        <taxon>Microbacteriaceae</taxon>
        <taxon>Ruicaihuangia</taxon>
    </lineage>
</organism>
<protein>
    <submittedName>
        <fullName evidence="3">Pilus assembly protein TadB</fullName>
    </submittedName>
</protein>
<evidence type="ECO:0000313" key="4">
    <source>
        <dbReference type="Proteomes" id="UP001321506"/>
    </source>
</evidence>
<keyword evidence="2" id="KW-1133">Transmembrane helix</keyword>
<evidence type="ECO:0000256" key="2">
    <source>
        <dbReference type="SAM" id="Phobius"/>
    </source>
</evidence>
<dbReference type="EMBL" id="JASATX010000004">
    <property type="protein sequence ID" value="MDI2099260.1"/>
    <property type="molecule type" value="Genomic_DNA"/>
</dbReference>
<dbReference type="GO" id="GO:0005886">
    <property type="term" value="C:plasma membrane"/>
    <property type="evidence" value="ECO:0007669"/>
    <property type="project" value="UniProtKB-SubCell"/>
</dbReference>
<dbReference type="PANTHER" id="PTHR35007">
    <property type="entry name" value="INTEGRAL MEMBRANE PROTEIN-RELATED"/>
    <property type="match status" value="1"/>
</dbReference>
<accession>A0AAW6T601</accession>
<dbReference type="AlphaFoldDB" id="A0AAW6T601"/>
<feature type="transmembrane region" description="Helical" evidence="2">
    <location>
        <begin position="311"/>
        <end position="333"/>
    </location>
</feature>
<comment type="caution">
    <text evidence="3">The sequence shown here is derived from an EMBL/GenBank/DDBJ whole genome shotgun (WGS) entry which is preliminary data.</text>
</comment>
<evidence type="ECO:0000256" key="1">
    <source>
        <dbReference type="SAM" id="MobiDB-lite"/>
    </source>
</evidence>
<feature type="region of interest" description="Disordered" evidence="1">
    <location>
        <begin position="1"/>
        <end position="43"/>
    </location>
</feature>